<name>A0ABQ5MNZ3_9MICC</name>
<sequence>MPSIESVKFPSVSGATLAGVVDVPDGEVRAWAVFAHGFTLGKNSAAASRISKALARHGIGVLRYDAAGLGSSTGDWSETTFSTKVDDIKQAAAFMAESGRPVSLLIGHSLGGAAVLGAIGSLEEVKAVVTISAPFEPSHALHLLDEAMDDVEREGVGEVTLGGKRLQIRKQLVDDLRRADLSACIHGMHRPLLVMHSPTDQTVGIDNAGQIFETARHPKSFISLEGSNHLLTDKVQTDRAALLITAWADQYLPAG</sequence>
<gene>
    <name evidence="2" type="ORF">AHIS1636_01210</name>
</gene>
<dbReference type="RefSeq" id="WP_264793864.1">
    <property type="nucleotide sequence ID" value="NZ_BRVS01000001.1"/>
</dbReference>
<protein>
    <submittedName>
        <fullName evidence="2">Osmotically inducible protein OsmC</fullName>
    </submittedName>
</protein>
<accession>A0ABQ5MNZ3</accession>
<dbReference type="InterPro" id="IPR022742">
    <property type="entry name" value="Hydrolase_4"/>
</dbReference>
<organism evidence="2 3">
    <name type="scientific">Arthrobacter mangrovi</name>
    <dbReference type="NCBI Taxonomy" id="2966350"/>
    <lineage>
        <taxon>Bacteria</taxon>
        <taxon>Bacillati</taxon>
        <taxon>Actinomycetota</taxon>
        <taxon>Actinomycetes</taxon>
        <taxon>Micrococcales</taxon>
        <taxon>Micrococcaceae</taxon>
        <taxon>Arthrobacter</taxon>
    </lineage>
</organism>
<keyword evidence="3" id="KW-1185">Reference proteome</keyword>
<evidence type="ECO:0000313" key="2">
    <source>
        <dbReference type="EMBL" id="GLB65682.1"/>
    </source>
</evidence>
<evidence type="ECO:0000259" key="1">
    <source>
        <dbReference type="Pfam" id="PF12146"/>
    </source>
</evidence>
<dbReference type="Proteomes" id="UP001209654">
    <property type="component" value="Unassembled WGS sequence"/>
</dbReference>
<dbReference type="SUPFAM" id="SSF53474">
    <property type="entry name" value="alpha/beta-Hydrolases"/>
    <property type="match status" value="1"/>
</dbReference>
<evidence type="ECO:0000313" key="3">
    <source>
        <dbReference type="Proteomes" id="UP001209654"/>
    </source>
</evidence>
<dbReference type="Pfam" id="PF12146">
    <property type="entry name" value="Hydrolase_4"/>
    <property type="match status" value="1"/>
</dbReference>
<dbReference type="PANTHER" id="PTHR42886">
    <property type="entry name" value="RE40534P-RELATED"/>
    <property type="match status" value="1"/>
</dbReference>
<proteinExistence type="predicted"/>
<dbReference type="Gene3D" id="3.40.50.1820">
    <property type="entry name" value="alpha/beta hydrolase"/>
    <property type="match status" value="1"/>
</dbReference>
<reference evidence="2 3" key="1">
    <citation type="journal article" date="2023" name="Int. J. Syst. Evol. Microbiol.">
        <title>Arthrobacter mangrovi sp. nov., an actinobacterium isolated from the rhizosphere of a mangrove.</title>
        <authorList>
            <person name="Hamada M."/>
            <person name="Saitou S."/>
            <person name="Enomoto N."/>
            <person name="Nanri K."/>
            <person name="Hidaka K."/>
            <person name="Miura T."/>
            <person name="Tamura T."/>
        </authorList>
    </citation>
    <scope>NUCLEOTIDE SEQUENCE [LARGE SCALE GENOMIC DNA]</scope>
    <source>
        <strain evidence="2 3">NBRC 112813</strain>
    </source>
</reference>
<feature type="domain" description="Serine aminopeptidase S33" evidence="1">
    <location>
        <begin position="27"/>
        <end position="140"/>
    </location>
</feature>
<dbReference type="InterPro" id="IPR029058">
    <property type="entry name" value="AB_hydrolase_fold"/>
</dbReference>
<comment type="caution">
    <text evidence="2">The sequence shown here is derived from an EMBL/GenBank/DDBJ whole genome shotgun (WGS) entry which is preliminary data.</text>
</comment>
<dbReference type="PANTHER" id="PTHR42886:SF29">
    <property type="entry name" value="PUMMELIG, ISOFORM A"/>
    <property type="match status" value="1"/>
</dbReference>
<dbReference type="EMBL" id="BRVS01000001">
    <property type="protein sequence ID" value="GLB65682.1"/>
    <property type="molecule type" value="Genomic_DNA"/>
</dbReference>